<sequence length="25" mass="2904">MKFECAMIELFGAKTQSYGSTNRKY</sequence>
<proteinExistence type="predicted"/>
<reference evidence="1" key="2">
    <citation type="journal article" date="2015" name="Data Brief">
        <title>Shoot transcriptome of the giant reed, Arundo donax.</title>
        <authorList>
            <person name="Barrero R.A."/>
            <person name="Guerrero F.D."/>
            <person name="Moolhuijzen P."/>
            <person name="Goolsby J.A."/>
            <person name="Tidwell J."/>
            <person name="Bellgard S.E."/>
            <person name="Bellgard M.I."/>
        </authorList>
    </citation>
    <scope>NUCLEOTIDE SEQUENCE</scope>
    <source>
        <tissue evidence="1">Shoot tissue taken approximately 20 cm above the soil surface</tissue>
    </source>
</reference>
<organism evidence="1">
    <name type="scientific">Arundo donax</name>
    <name type="common">Giant reed</name>
    <name type="synonym">Donax arundinaceus</name>
    <dbReference type="NCBI Taxonomy" id="35708"/>
    <lineage>
        <taxon>Eukaryota</taxon>
        <taxon>Viridiplantae</taxon>
        <taxon>Streptophyta</taxon>
        <taxon>Embryophyta</taxon>
        <taxon>Tracheophyta</taxon>
        <taxon>Spermatophyta</taxon>
        <taxon>Magnoliopsida</taxon>
        <taxon>Liliopsida</taxon>
        <taxon>Poales</taxon>
        <taxon>Poaceae</taxon>
        <taxon>PACMAD clade</taxon>
        <taxon>Arundinoideae</taxon>
        <taxon>Arundineae</taxon>
        <taxon>Arundo</taxon>
    </lineage>
</organism>
<dbReference type="EMBL" id="GBRH01275498">
    <property type="protein sequence ID" value="JAD22397.1"/>
    <property type="molecule type" value="Transcribed_RNA"/>
</dbReference>
<accession>A0A0A8YHX9</accession>
<dbReference type="AlphaFoldDB" id="A0A0A8YHX9"/>
<name>A0A0A8YHX9_ARUDO</name>
<reference evidence="1" key="1">
    <citation type="submission" date="2014-09" db="EMBL/GenBank/DDBJ databases">
        <authorList>
            <person name="Magalhaes I.L.F."/>
            <person name="Oliveira U."/>
            <person name="Santos F.R."/>
            <person name="Vidigal T.H.D.A."/>
            <person name="Brescovit A.D."/>
            <person name="Santos A.J."/>
        </authorList>
    </citation>
    <scope>NUCLEOTIDE SEQUENCE</scope>
    <source>
        <tissue evidence="1">Shoot tissue taken approximately 20 cm above the soil surface</tissue>
    </source>
</reference>
<protein>
    <submittedName>
        <fullName evidence="1">Uncharacterized protein</fullName>
    </submittedName>
</protein>
<evidence type="ECO:0000313" key="1">
    <source>
        <dbReference type="EMBL" id="JAD22397.1"/>
    </source>
</evidence>